<name>A0A0A9BRN8_ARUDO</name>
<dbReference type="Pfam" id="PF13516">
    <property type="entry name" value="LRR_6"/>
    <property type="match status" value="2"/>
</dbReference>
<reference evidence="1" key="2">
    <citation type="journal article" date="2015" name="Data Brief">
        <title>Shoot transcriptome of the giant reed, Arundo donax.</title>
        <authorList>
            <person name="Barrero R.A."/>
            <person name="Guerrero F.D."/>
            <person name="Moolhuijzen P."/>
            <person name="Goolsby J.A."/>
            <person name="Tidwell J."/>
            <person name="Bellgard S.E."/>
            <person name="Bellgard M.I."/>
        </authorList>
    </citation>
    <scope>NUCLEOTIDE SEQUENCE</scope>
    <source>
        <tissue evidence="1">Shoot tissue taken approximately 20 cm above the soil surface</tissue>
    </source>
</reference>
<reference evidence="1" key="1">
    <citation type="submission" date="2014-09" db="EMBL/GenBank/DDBJ databases">
        <authorList>
            <person name="Magalhaes I.L.F."/>
            <person name="Oliveira U."/>
            <person name="Santos F.R."/>
            <person name="Vidigal T.H.D.A."/>
            <person name="Brescovit A.D."/>
            <person name="Santos A.J."/>
        </authorList>
    </citation>
    <scope>NUCLEOTIDE SEQUENCE</scope>
    <source>
        <tissue evidence="1">Shoot tissue taken approximately 20 cm above the soil surface</tissue>
    </source>
</reference>
<dbReference type="InterPro" id="IPR006553">
    <property type="entry name" value="Leu-rich_rpt_Cys-con_subtyp"/>
</dbReference>
<dbReference type="InterPro" id="IPR001611">
    <property type="entry name" value="Leu-rich_rpt"/>
</dbReference>
<dbReference type="PANTHER" id="PTHR13318:SF216">
    <property type="entry name" value="F-BOX DOMAIN CONTAINING PROTEIN"/>
    <property type="match status" value="1"/>
</dbReference>
<dbReference type="FunFam" id="3.80.10.10:FF:000690">
    <property type="entry name" value="F-box/LRR-repeat protein 14"/>
    <property type="match status" value="1"/>
</dbReference>
<dbReference type="SMART" id="SM00367">
    <property type="entry name" value="LRR_CC"/>
    <property type="match status" value="6"/>
</dbReference>
<dbReference type="Gene3D" id="3.80.10.10">
    <property type="entry name" value="Ribonuclease Inhibitor"/>
    <property type="match status" value="2"/>
</dbReference>
<evidence type="ECO:0008006" key="2">
    <source>
        <dbReference type="Google" id="ProtNLM"/>
    </source>
</evidence>
<dbReference type="GO" id="GO:0031146">
    <property type="term" value="P:SCF-dependent proteasomal ubiquitin-dependent protein catabolic process"/>
    <property type="evidence" value="ECO:0007669"/>
    <property type="project" value="TreeGrafter"/>
</dbReference>
<organism evidence="1">
    <name type="scientific">Arundo donax</name>
    <name type="common">Giant reed</name>
    <name type="synonym">Donax arundinaceus</name>
    <dbReference type="NCBI Taxonomy" id="35708"/>
    <lineage>
        <taxon>Eukaryota</taxon>
        <taxon>Viridiplantae</taxon>
        <taxon>Streptophyta</taxon>
        <taxon>Embryophyta</taxon>
        <taxon>Tracheophyta</taxon>
        <taxon>Spermatophyta</taxon>
        <taxon>Magnoliopsida</taxon>
        <taxon>Liliopsida</taxon>
        <taxon>Poales</taxon>
        <taxon>Poaceae</taxon>
        <taxon>PACMAD clade</taxon>
        <taxon>Arundinoideae</taxon>
        <taxon>Arundineae</taxon>
        <taxon>Arundo</taxon>
    </lineage>
</organism>
<dbReference type="EMBL" id="GBRH01233102">
    <property type="protein sequence ID" value="JAD64793.1"/>
    <property type="molecule type" value="Transcribed_RNA"/>
</dbReference>
<dbReference type="InterPro" id="IPR032675">
    <property type="entry name" value="LRR_dom_sf"/>
</dbReference>
<proteinExistence type="predicted"/>
<sequence length="477" mass="52730">MEGLPQALLAEIIKRITRTNDLNSICLVSRLLYTVEAEQRDSIRVGCGLCPATLAISSLCLRFPNLCKVEINYSGWVADNGIQLDNQGLYVLSAHCPSLTDLTLSFCSYIDDSGLGCLACCKKLTSLRLNSVPAISSNGLLTVAVGCKSLSALHLIGFMNLGSVEWLEYLGREGSLEELVVVDCKGICQYDLFKFGPGWMKLQKFKFEIKHPYVMEQPQDPSYMAHYQFRYDCYCESLTVLTLARIVTVPEIGLRFFLSKCKELEKLSLHYVIGIYDSDIITLSHSCSNLTSISLRLEPLFNGGLEGRNFSTPLTDDSLKALALRCPMLQTVELTFAACKPSYPSEIGFTQEGVVMLIQSCPIRDLVLSGANFFNDDGMKALSSAQYLETLELMDCVAITDAGMRLLAHAPRLINLTLRQCCRFTDRGVTEVARARNLESLVIEGCRRVPLKAVEGAAKSVQYKVGYPGLYGLNRGC</sequence>
<accession>A0A0A9BRN8</accession>
<evidence type="ECO:0000313" key="1">
    <source>
        <dbReference type="EMBL" id="JAD64793.1"/>
    </source>
</evidence>
<dbReference type="GO" id="GO:0019005">
    <property type="term" value="C:SCF ubiquitin ligase complex"/>
    <property type="evidence" value="ECO:0007669"/>
    <property type="project" value="TreeGrafter"/>
</dbReference>
<dbReference type="PANTHER" id="PTHR13318">
    <property type="entry name" value="PARTNER OF PAIRED, ISOFORM B-RELATED"/>
    <property type="match status" value="1"/>
</dbReference>
<protein>
    <recommendedName>
        <fullName evidence="2">F-box domain-containing protein</fullName>
    </recommendedName>
</protein>
<dbReference type="AlphaFoldDB" id="A0A0A9BRN8"/>
<dbReference type="SUPFAM" id="SSF52047">
    <property type="entry name" value="RNI-like"/>
    <property type="match status" value="1"/>
</dbReference>